<gene>
    <name evidence="1" type="ORF">M0638_20885</name>
</gene>
<name>A0A9X1YBS0_9PROT</name>
<dbReference type="AlphaFoldDB" id="A0A9X1YBS0"/>
<evidence type="ECO:0000313" key="2">
    <source>
        <dbReference type="Proteomes" id="UP001139516"/>
    </source>
</evidence>
<organism evidence="1 2">
    <name type="scientific">Roseomonas acroporae</name>
    <dbReference type="NCBI Taxonomy" id="2937791"/>
    <lineage>
        <taxon>Bacteria</taxon>
        <taxon>Pseudomonadati</taxon>
        <taxon>Pseudomonadota</taxon>
        <taxon>Alphaproteobacteria</taxon>
        <taxon>Acetobacterales</taxon>
        <taxon>Roseomonadaceae</taxon>
        <taxon>Roseomonas</taxon>
    </lineage>
</organism>
<accession>A0A9X1YBS0</accession>
<dbReference type="EMBL" id="JALPRX010000097">
    <property type="protein sequence ID" value="MCK8786832.1"/>
    <property type="molecule type" value="Genomic_DNA"/>
</dbReference>
<dbReference type="Proteomes" id="UP001139516">
    <property type="component" value="Unassembled WGS sequence"/>
</dbReference>
<dbReference type="RefSeq" id="WP_248668941.1">
    <property type="nucleotide sequence ID" value="NZ_JALPRX010000097.1"/>
</dbReference>
<sequence length="213" mass="22522">MAGQVGQSLKIALGEDKVAYVVRYKPSHTKAPPDEGHSDCLLQTGAPVGYFGTGAVGDGVVFTYSRFLSNRPQYVNYDDAKSKSCVSTILVSSCGKTAAKAFRDAWIAMRAKTDGFTIVGNNCSTHASRACRAAGLIRADGIDGLDTPDNLYKQIVKDSVFPWESLSGYLVIVPDATRSSTSDEMMKDFGAYMELTTSPVSGGAGKAGGSSSY</sequence>
<proteinExistence type="predicted"/>
<comment type="caution">
    <text evidence="1">The sequence shown here is derived from an EMBL/GenBank/DDBJ whole genome shotgun (WGS) entry which is preliminary data.</text>
</comment>
<protein>
    <submittedName>
        <fullName evidence="1">Uncharacterized protein</fullName>
    </submittedName>
</protein>
<keyword evidence="2" id="KW-1185">Reference proteome</keyword>
<reference evidence="1" key="1">
    <citation type="submission" date="2022-04" db="EMBL/GenBank/DDBJ databases">
        <title>Roseomonas acroporae sp. nov., isolated from coral Acropora digitifera.</title>
        <authorList>
            <person name="Sun H."/>
        </authorList>
    </citation>
    <scope>NUCLEOTIDE SEQUENCE</scope>
    <source>
        <strain evidence="1">NAR14</strain>
    </source>
</reference>
<evidence type="ECO:0000313" key="1">
    <source>
        <dbReference type="EMBL" id="MCK8786832.1"/>
    </source>
</evidence>